<protein>
    <recommendedName>
        <fullName evidence="4">4Fe-4S ferredoxin-type domain-containing protein</fullName>
    </recommendedName>
</protein>
<name>A0ABU5R8N7_9PSEU</name>
<evidence type="ECO:0000256" key="1">
    <source>
        <dbReference type="ARBA" id="ARBA00022723"/>
    </source>
</evidence>
<reference evidence="5 6" key="1">
    <citation type="submission" date="2023-12" db="EMBL/GenBank/DDBJ databases">
        <title>Amycolatopsis sp. V23-08.</title>
        <authorList>
            <person name="Somphong A."/>
        </authorList>
    </citation>
    <scope>NUCLEOTIDE SEQUENCE [LARGE SCALE GENOMIC DNA]</scope>
    <source>
        <strain evidence="5 6">V23-08</strain>
    </source>
</reference>
<evidence type="ECO:0000256" key="3">
    <source>
        <dbReference type="ARBA" id="ARBA00023014"/>
    </source>
</evidence>
<evidence type="ECO:0000313" key="5">
    <source>
        <dbReference type="EMBL" id="MEA5362607.1"/>
    </source>
</evidence>
<keyword evidence="2" id="KW-0408">Iron</keyword>
<dbReference type="PROSITE" id="PS00198">
    <property type="entry name" value="4FE4S_FER_1"/>
    <property type="match status" value="1"/>
</dbReference>
<keyword evidence="1" id="KW-0479">Metal-binding</keyword>
<dbReference type="EMBL" id="JAYFSI010000005">
    <property type="protein sequence ID" value="MEA5362607.1"/>
    <property type="molecule type" value="Genomic_DNA"/>
</dbReference>
<dbReference type="PROSITE" id="PS51379">
    <property type="entry name" value="4FE4S_FER_2"/>
    <property type="match status" value="1"/>
</dbReference>
<accession>A0ABU5R8N7</accession>
<evidence type="ECO:0000256" key="2">
    <source>
        <dbReference type="ARBA" id="ARBA00023004"/>
    </source>
</evidence>
<comment type="caution">
    <text evidence="5">The sequence shown here is derived from an EMBL/GenBank/DDBJ whole genome shotgun (WGS) entry which is preliminary data.</text>
</comment>
<dbReference type="PANTHER" id="PTHR42827">
    <property type="entry name" value="IRON-SULFUR CLUSTER-BINDING PROTEIN-RELATED"/>
    <property type="match status" value="1"/>
</dbReference>
<dbReference type="InterPro" id="IPR017900">
    <property type="entry name" value="4Fe4S_Fe_S_CS"/>
</dbReference>
<keyword evidence="6" id="KW-1185">Reference proteome</keyword>
<evidence type="ECO:0000259" key="4">
    <source>
        <dbReference type="PROSITE" id="PS51379"/>
    </source>
</evidence>
<gene>
    <name evidence="5" type="ORF">VA596_23935</name>
</gene>
<dbReference type="Pfam" id="PF12800">
    <property type="entry name" value="Fer4_4"/>
    <property type="match status" value="2"/>
</dbReference>
<evidence type="ECO:0000313" key="6">
    <source>
        <dbReference type="Proteomes" id="UP001304298"/>
    </source>
</evidence>
<sequence length="227" mass="24649">MMVDAVKTVIPDVVHGVCRISERDVQRAPAAARAKLAELVGWSVLVYAVPITDEGLWVWHRHGDRRSLMANYVLALGFDAARSAMREAGEEVLSVSEHTANGVSMVELGELAGLGTRGWNNLLLHPTYGSWLQIEALATPGELEEDPLSAYPEDVCVKCMACITDCPADALSAGDFNAAACSKLVAAPWNPKSEAIALTERSYLECRECIDSCPVGSPPERIFSWRH</sequence>
<dbReference type="InterPro" id="IPR017896">
    <property type="entry name" value="4Fe4S_Fe-S-bd"/>
</dbReference>
<proteinExistence type="predicted"/>
<dbReference type="Proteomes" id="UP001304298">
    <property type="component" value="Unassembled WGS sequence"/>
</dbReference>
<feature type="domain" description="4Fe-4S ferredoxin-type" evidence="4">
    <location>
        <begin position="146"/>
        <end position="176"/>
    </location>
</feature>
<organism evidence="5 6">
    <name type="scientific">Amycolatopsis heterodermiae</name>
    <dbReference type="NCBI Taxonomy" id="3110235"/>
    <lineage>
        <taxon>Bacteria</taxon>
        <taxon>Bacillati</taxon>
        <taxon>Actinomycetota</taxon>
        <taxon>Actinomycetes</taxon>
        <taxon>Pseudonocardiales</taxon>
        <taxon>Pseudonocardiaceae</taxon>
        <taxon>Amycolatopsis</taxon>
    </lineage>
</organism>
<keyword evidence="3" id="KW-0411">Iron-sulfur</keyword>
<dbReference type="SUPFAM" id="SSF46548">
    <property type="entry name" value="alpha-helical ferredoxin"/>
    <property type="match status" value="1"/>
</dbReference>
<dbReference type="PANTHER" id="PTHR42827:SF1">
    <property type="entry name" value="IRON-SULFUR CLUSTER-BINDING PROTEIN"/>
    <property type="match status" value="1"/>
</dbReference>
<dbReference type="Gene3D" id="3.30.70.20">
    <property type="match status" value="1"/>
</dbReference>
<dbReference type="RefSeq" id="WP_323330190.1">
    <property type="nucleotide sequence ID" value="NZ_JAYFSI010000005.1"/>
</dbReference>